<proteinExistence type="predicted"/>
<protein>
    <submittedName>
        <fullName evidence="1">Uncharacterized protein</fullName>
    </submittedName>
</protein>
<gene>
    <name evidence="1" type="ordered locus">PXO_04705</name>
</gene>
<organism evidence="1 2">
    <name type="scientific">Xanthomonas oryzae pv. oryzae (strain PXO99A)</name>
    <dbReference type="NCBI Taxonomy" id="360094"/>
    <lineage>
        <taxon>Bacteria</taxon>
        <taxon>Pseudomonadati</taxon>
        <taxon>Pseudomonadota</taxon>
        <taxon>Gammaproteobacteria</taxon>
        <taxon>Lysobacterales</taxon>
        <taxon>Lysobacteraceae</taxon>
        <taxon>Xanthomonas</taxon>
    </lineage>
</organism>
<sequence length="50" mass="6017">MSDFKPGWYAVKRLHDGAVDNWYFETRERVTLTARVLPNGHQIPYFRLTY</sequence>
<reference evidence="1 2" key="1">
    <citation type="journal article" date="2008" name="BMC Genomics">
        <title>Genome sequence and rapid evolution of the rice pathogen Xanthomonas oryzae pv. oryzae PXO99A.</title>
        <authorList>
            <person name="Salzberg S.L."/>
            <person name="Sommer D.D."/>
            <person name="Schatz M.C."/>
            <person name="Phillippy A.M."/>
            <person name="Rabinowicz P.D."/>
            <person name="Tsuge S."/>
            <person name="Furutani A."/>
            <person name="Ochiai H."/>
            <person name="Delcher A.L."/>
            <person name="Kelley D."/>
            <person name="Madupu R."/>
            <person name="Puiu D."/>
            <person name="Radune D."/>
            <person name="Shumway M."/>
            <person name="Trapnell C."/>
            <person name="Aparna G."/>
            <person name="Jha G."/>
            <person name="Pandey A."/>
            <person name="Patil P.B."/>
            <person name="Ishihara H."/>
            <person name="Meyer D.F."/>
            <person name="Szurek B."/>
            <person name="Verdier V."/>
            <person name="Koebnik R."/>
            <person name="Dow J.M."/>
            <person name="Ryan R.P."/>
            <person name="Hirata H."/>
            <person name="Tsuyumu S."/>
            <person name="Won Lee S."/>
            <person name="Seo Y.S."/>
            <person name="Sriariyanum M."/>
            <person name="Ronald P.C."/>
            <person name="Sonti R.V."/>
            <person name="Van Sluys M.A."/>
            <person name="Leach J.E."/>
            <person name="White F.F."/>
            <person name="Bogdanove A.J."/>
        </authorList>
    </citation>
    <scope>NUCLEOTIDE SEQUENCE [LARGE SCALE GENOMIC DNA]</scope>
    <source>
        <strain evidence="1 2">PXO99A</strain>
    </source>
</reference>
<name>A0A0K0GIG4_XANOP</name>
<dbReference type="HOGENOM" id="CLU_3105396_0_0_6"/>
<evidence type="ECO:0000313" key="1">
    <source>
        <dbReference type="EMBL" id="ACD57985.1"/>
    </source>
</evidence>
<dbReference type="RefSeq" id="WP_012444346.1">
    <property type="nucleotide sequence ID" value="NC_010717.2"/>
</dbReference>
<dbReference type="AlphaFoldDB" id="A0A0K0GIG4"/>
<accession>A0A0K0GIG4</accession>
<dbReference type="EMBL" id="CP000967">
    <property type="protein sequence ID" value="ACD57985.1"/>
    <property type="molecule type" value="Genomic_DNA"/>
</dbReference>
<evidence type="ECO:0000313" key="2">
    <source>
        <dbReference type="Proteomes" id="UP000001740"/>
    </source>
</evidence>
<dbReference type="KEGG" id="xop:PXO_04705"/>
<dbReference type="Proteomes" id="UP000001740">
    <property type="component" value="Chromosome"/>
</dbReference>